<accession>A0A7H0G1R9</accession>
<dbReference type="GO" id="GO:0031418">
    <property type="term" value="F:L-ascorbic acid binding"/>
    <property type="evidence" value="ECO:0007669"/>
    <property type="project" value="UniProtKB-KW"/>
</dbReference>
<organism evidence="10 11">
    <name type="scientific">Agrilutibacter terrestris</name>
    <dbReference type="NCBI Taxonomy" id="2865112"/>
    <lineage>
        <taxon>Bacteria</taxon>
        <taxon>Pseudomonadati</taxon>
        <taxon>Pseudomonadota</taxon>
        <taxon>Gammaproteobacteria</taxon>
        <taxon>Lysobacterales</taxon>
        <taxon>Lysobacteraceae</taxon>
        <taxon>Agrilutibacter</taxon>
    </lineage>
</organism>
<feature type="domain" description="Fe2OG dioxygenase" evidence="9">
    <location>
        <begin position="299"/>
        <end position="406"/>
    </location>
</feature>
<keyword evidence="2" id="KW-0479">Metal-binding</keyword>
<dbReference type="Proteomes" id="UP000516018">
    <property type="component" value="Chromosome"/>
</dbReference>
<evidence type="ECO:0000256" key="6">
    <source>
        <dbReference type="ARBA" id="ARBA00023002"/>
    </source>
</evidence>
<comment type="cofactor">
    <cofactor evidence="1">
        <name>L-ascorbate</name>
        <dbReference type="ChEBI" id="CHEBI:38290"/>
    </cofactor>
</comment>
<evidence type="ECO:0000259" key="9">
    <source>
        <dbReference type="PROSITE" id="PS51471"/>
    </source>
</evidence>
<keyword evidence="11" id="KW-1185">Reference proteome</keyword>
<gene>
    <name evidence="10" type="ORF">H8B22_13705</name>
</gene>
<proteinExistence type="predicted"/>
<keyword evidence="4" id="KW-0847">Vitamin C</keyword>
<keyword evidence="8" id="KW-0325">Glycoprotein</keyword>
<dbReference type="AlphaFoldDB" id="A0A7H0G1R9"/>
<dbReference type="SMART" id="SM00702">
    <property type="entry name" value="P4Hc"/>
    <property type="match status" value="1"/>
</dbReference>
<dbReference type="EMBL" id="CP060820">
    <property type="protein sequence ID" value="QNP42235.1"/>
    <property type="molecule type" value="Genomic_DNA"/>
</dbReference>
<evidence type="ECO:0000256" key="2">
    <source>
        <dbReference type="ARBA" id="ARBA00022723"/>
    </source>
</evidence>
<dbReference type="KEGG" id="lsx:H8B22_13705"/>
<sequence length="412" mass="44939">MLRHHAEGGSADALHQLAAALVARHQHEEALALHRRAADAGHERSQVEYARMLMYGIATAADPQLAAQWLLRAEAAGNPVASYLLVVLALGDGGVHDARFNQRLLAAVQANYPPAVRAAAIHFGRKASAADQVRCLQLLERGAGLGDAVCARLLAERLLHGEGCTPQPEAAREILQQLARHGIGPLPALAVPQLHAPDTLEGALALDEVLRPATAQPRCERPRVMTIDGLLSADECRLLIACAEPNLARSRTVDPRTGQPQSLEIRTSEDASFDPILEDLALRLVQIRMATAARMPLANAEHLTVLRYRPGQEYRPHRDYRPPGSLELDQPQAGNRQRTICVYLNEVEAGGETEFPLPGLRIAPSPGRAVIFENLLPDGRPDVDSLHAGLPVERGEKWLATLWLRQGRYRAY</sequence>
<evidence type="ECO:0000256" key="5">
    <source>
        <dbReference type="ARBA" id="ARBA00022964"/>
    </source>
</evidence>
<evidence type="ECO:0000313" key="11">
    <source>
        <dbReference type="Proteomes" id="UP000516018"/>
    </source>
</evidence>
<dbReference type="InterPro" id="IPR044862">
    <property type="entry name" value="Pro_4_hyd_alph_FE2OG_OXY"/>
</dbReference>
<evidence type="ECO:0000256" key="1">
    <source>
        <dbReference type="ARBA" id="ARBA00001961"/>
    </source>
</evidence>
<dbReference type="InterPro" id="IPR006597">
    <property type="entry name" value="Sel1-like"/>
</dbReference>
<dbReference type="GO" id="GO:0005506">
    <property type="term" value="F:iron ion binding"/>
    <property type="evidence" value="ECO:0007669"/>
    <property type="project" value="InterPro"/>
</dbReference>
<evidence type="ECO:0000256" key="7">
    <source>
        <dbReference type="ARBA" id="ARBA00023004"/>
    </source>
</evidence>
<dbReference type="SMART" id="SM00671">
    <property type="entry name" value="SEL1"/>
    <property type="match status" value="3"/>
</dbReference>
<keyword evidence="7" id="KW-0408">Iron</keyword>
<dbReference type="InterPro" id="IPR005123">
    <property type="entry name" value="Oxoglu/Fe-dep_dioxygenase_dom"/>
</dbReference>
<dbReference type="PROSITE" id="PS51471">
    <property type="entry name" value="FE2OG_OXY"/>
    <property type="match status" value="1"/>
</dbReference>
<reference evidence="10 11" key="1">
    <citation type="submission" date="2020-08" db="EMBL/GenBank/DDBJ databases">
        <title>Lysobacter sp. II4 sp. nov., isolated from soil.</title>
        <authorList>
            <person name="Woo C.Y."/>
            <person name="Kim J."/>
        </authorList>
    </citation>
    <scope>NUCLEOTIDE SEQUENCE [LARGE SCALE GENOMIC DNA]</scope>
    <source>
        <strain evidence="10 11">II4</strain>
    </source>
</reference>
<name>A0A7H0G1R9_9GAMM</name>
<dbReference type="Gene3D" id="2.60.120.620">
    <property type="entry name" value="q2cbj1_9rhob like domain"/>
    <property type="match status" value="1"/>
</dbReference>
<dbReference type="GO" id="GO:0016705">
    <property type="term" value="F:oxidoreductase activity, acting on paired donors, with incorporation or reduction of molecular oxygen"/>
    <property type="evidence" value="ECO:0007669"/>
    <property type="project" value="InterPro"/>
</dbReference>
<dbReference type="InterPro" id="IPR006620">
    <property type="entry name" value="Pro_4_hyd_alph"/>
</dbReference>
<dbReference type="Pfam" id="PF13640">
    <property type="entry name" value="2OG-FeII_Oxy_3"/>
    <property type="match status" value="1"/>
</dbReference>
<dbReference type="GO" id="GO:0051213">
    <property type="term" value="F:dioxygenase activity"/>
    <property type="evidence" value="ECO:0007669"/>
    <property type="project" value="UniProtKB-KW"/>
</dbReference>
<dbReference type="PANTHER" id="PTHR10869:SF246">
    <property type="entry name" value="TRANSMEMBRANE PROLYL 4-HYDROXYLASE"/>
    <property type="match status" value="1"/>
</dbReference>
<keyword evidence="6" id="KW-0560">Oxidoreductase</keyword>
<evidence type="ECO:0000313" key="10">
    <source>
        <dbReference type="EMBL" id="QNP42235.1"/>
    </source>
</evidence>
<evidence type="ECO:0000256" key="3">
    <source>
        <dbReference type="ARBA" id="ARBA00022824"/>
    </source>
</evidence>
<evidence type="ECO:0000256" key="8">
    <source>
        <dbReference type="ARBA" id="ARBA00023180"/>
    </source>
</evidence>
<dbReference type="Gene3D" id="1.25.40.10">
    <property type="entry name" value="Tetratricopeptide repeat domain"/>
    <property type="match status" value="1"/>
</dbReference>
<dbReference type="InterPro" id="IPR011990">
    <property type="entry name" value="TPR-like_helical_dom_sf"/>
</dbReference>
<dbReference type="PANTHER" id="PTHR10869">
    <property type="entry name" value="PROLYL 4-HYDROXYLASE ALPHA SUBUNIT"/>
    <property type="match status" value="1"/>
</dbReference>
<dbReference type="InterPro" id="IPR045054">
    <property type="entry name" value="P4HA-like"/>
</dbReference>
<dbReference type="Pfam" id="PF08238">
    <property type="entry name" value="Sel1"/>
    <property type="match status" value="3"/>
</dbReference>
<protein>
    <submittedName>
        <fullName evidence="10">2OG-Fe(II) oxygenase</fullName>
    </submittedName>
</protein>
<keyword evidence="5" id="KW-0223">Dioxygenase</keyword>
<dbReference type="SUPFAM" id="SSF81901">
    <property type="entry name" value="HCP-like"/>
    <property type="match status" value="1"/>
</dbReference>
<evidence type="ECO:0000256" key="4">
    <source>
        <dbReference type="ARBA" id="ARBA00022896"/>
    </source>
</evidence>
<keyword evidence="3" id="KW-0256">Endoplasmic reticulum</keyword>